<proteinExistence type="inferred from homology"/>
<evidence type="ECO:0000259" key="13">
    <source>
        <dbReference type="Pfam" id="PF00593"/>
    </source>
</evidence>
<dbReference type="InterPro" id="IPR039426">
    <property type="entry name" value="TonB-dep_rcpt-like"/>
</dbReference>
<evidence type="ECO:0000256" key="6">
    <source>
        <dbReference type="ARBA" id="ARBA00022729"/>
    </source>
</evidence>
<dbReference type="EMBL" id="JBEVCJ010000004">
    <property type="protein sequence ID" value="MET1254468.1"/>
    <property type="molecule type" value="Genomic_DNA"/>
</dbReference>
<name>A0ABV2BRU6_9GAMM</name>
<feature type="domain" description="TonB-dependent receptor-like beta-barrel" evidence="13">
    <location>
        <begin position="262"/>
        <end position="675"/>
    </location>
</feature>
<dbReference type="InterPro" id="IPR000531">
    <property type="entry name" value="Beta-barrel_TonB"/>
</dbReference>
<evidence type="ECO:0000256" key="7">
    <source>
        <dbReference type="ARBA" id="ARBA00023077"/>
    </source>
</evidence>
<keyword evidence="10 11" id="KW-0998">Cell outer membrane</keyword>
<evidence type="ECO:0000256" key="5">
    <source>
        <dbReference type="ARBA" id="ARBA00022692"/>
    </source>
</evidence>
<dbReference type="Pfam" id="PF00593">
    <property type="entry name" value="TonB_dep_Rec_b-barrel"/>
    <property type="match status" value="1"/>
</dbReference>
<evidence type="ECO:0000256" key="11">
    <source>
        <dbReference type="PROSITE-ProRule" id="PRU01360"/>
    </source>
</evidence>
<keyword evidence="15" id="KW-1185">Reference proteome</keyword>
<evidence type="ECO:0000313" key="15">
    <source>
        <dbReference type="Proteomes" id="UP001548189"/>
    </source>
</evidence>
<dbReference type="RefSeq" id="WP_353874030.1">
    <property type="nucleotide sequence ID" value="NZ_JBEVCJ010000004.1"/>
</dbReference>
<dbReference type="Gene3D" id="2.40.170.20">
    <property type="entry name" value="TonB-dependent receptor, beta-barrel domain"/>
    <property type="match status" value="1"/>
</dbReference>
<dbReference type="PANTHER" id="PTHR30069:SF29">
    <property type="entry name" value="HEMOGLOBIN AND HEMOGLOBIN-HAPTOGLOBIN-BINDING PROTEIN 1-RELATED"/>
    <property type="match status" value="1"/>
</dbReference>
<keyword evidence="7" id="KW-0798">TonB box</keyword>
<accession>A0ABV2BRU6</accession>
<dbReference type="Proteomes" id="UP001548189">
    <property type="component" value="Unassembled WGS sequence"/>
</dbReference>
<feature type="transmembrane region" description="Helical" evidence="12">
    <location>
        <begin position="12"/>
        <end position="38"/>
    </location>
</feature>
<evidence type="ECO:0000256" key="2">
    <source>
        <dbReference type="ARBA" id="ARBA00008143"/>
    </source>
</evidence>
<keyword evidence="6" id="KW-0732">Signal</keyword>
<sequence length="718" mass="82284">MYRFIHTFIRFIYYILNNGLIGLFKIIVGVLALSTLVYSSESVETQQNQIQTETTPALLISSELNQRDHEKTIEIYGQRNRALSEVDEETKKLLQVPGINGDPLAAIYSLPGVVIAGGDYGGQPAIRGSSPDDNAYYIDFMPAGYIFHAFGPSIFNENLVQKFELLPAAFDAQYGEATGGIIDVSLRDPRNQALAGVFDWSLLQTGMMVESGLSDSQAFYLSYRKSLLHLFIEENEKDEDGLTFYEAPQSDDYQAKYQWLIGNNQRLTISANGASDYTRANIARESEMGRADPEFIGDIYYDENFDSKGLRWEHFGENGGYLSVAFSLLNDQELLTYGDGQYIDQTYQEQFFRGYYQRNWLSKQKLTMGVELRQFDFDYRFDIVPYFCTDHQQDCESQRGTQIRDAAKLKQTTQALYATNLWQFSDSWAFDFGARAEYNDYTKEHIFMPRAGLKWFVSNDLTINTKLGKYTRFPDAETAIRLLGNPQIRSPLANHFSIGADYQFSALWALKLDLYVKDMSRLPLALSDDDPDYDLHYVNQMSGQAKGIEILLERDKADDWYAWASLSWSQSERTNDRTGETKEYYLDTPLIFNLVANYQWHEAWNMGIRLTIRDGQKYTPIIGLRPNDSFEGHYLPVYGELNGNTLPLYHRLDIQAEYQFAMWGMDAALTFAVINALGHKNVEGYFFAPDGNESLDNFKVEEQEGIEMFPAIGFKLHF</sequence>
<comment type="subcellular location">
    <subcellularLocation>
        <location evidence="1 11">Cell outer membrane</location>
        <topology evidence="1 11">Multi-pass membrane protein</topology>
    </subcellularLocation>
</comment>
<keyword evidence="5 11" id="KW-0812">Transmembrane</keyword>
<evidence type="ECO:0000256" key="1">
    <source>
        <dbReference type="ARBA" id="ARBA00004571"/>
    </source>
</evidence>
<comment type="similarity">
    <text evidence="2">Belongs to the TonB-dependent receptor family. Hemoglobin/haptoglobin binding protein subfamily.</text>
</comment>
<keyword evidence="9 14" id="KW-0675">Receptor</keyword>
<evidence type="ECO:0000256" key="12">
    <source>
        <dbReference type="SAM" id="Phobius"/>
    </source>
</evidence>
<protein>
    <submittedName>
        <fullName evidence="14">TonB-dependent receptor</fullName>
    </submittedName>
</protein>
<evidence type="ECO:0000256" key="4">
    <source>
        <dbReference type="ARBA" id="ARBA00022452"/>
    </source>
</evidence>
<evidence type="ECO:0000256" key="3">
    <source>
        <dbReference type="ARBA" id="ARBA00022448"/>
    </source>
</evidence>
<keyword evidence="8 11" id="KW-0472">Membrane</keyword>
<reference evidence="14 15" key="1">
    <citation type="submission" date="2024-06" db="EMBL/GenBank/DDBJ databases">
        <authorList>
            <person name="Li F."/>
        </authorList>
    </citation>
    <scope>NUCLEOTIDE SEQUENCE [LARGE SCALE GENOMIC DNA]</scope>
    <source>
        <strain evidence="14 15">GXAS 311</strain>
    </source>
</reference>
<evidence type="ECO:0000256" key="10">
    <source>
        <dbReference type="ARBA" id="ARBA00023237"/>
    </source>
</evidence>
<evidence type="ECO:0000313" key="14">
    <source>
        <dbReference type="EMBL" id="MET1254468.1"/>
    </source>
</evidence>
<comment type="caution">
    <text evidence="14">The sequence shown here is derived from an EMBL/GenBank/DDBJ whole genome shotgun (WGS) entry which is preliminary data.</text>
</comment>
<keyword evidence="3 11" id="KW-0813">Transport</keyword>
<dbReference type="PANTHER" id="PTHR30069">
    <property type="entry name" value="TONB-DEPENDENT OUTER MEMBRANE RECEPTOR"/>
    <property type="match status" value="1"/>
</dbReference>
<gene>
    <name evidence="14" type="ORF">ABVT43_04955</name>
</gene>
<dbReference type="InterPro" id="IPR036942">
    <property type="entry name" value="Beta-barrel_TonB_sf"/>
</dbReference>
<dbReference type="PROSITE" id="PS52016">
    <property type="entry name" value="TONB_DEPENDENT_REC_3"/>
    <property type="match status" value="1"/>
</dbReference>
<keyword evidence="4 11" id="KW-1134">Transmembrane beta strand</keyword>
<evidence type="ECO:0000256" key="9">
    <source>
        <dbReference type="ARBA" id="ARBA00023170"/>
    </source>
</evidence>
<dbReference type="SUPFAM" id="SSF56935">
    <property type="entry name" value="Porins"/>
    <property type="match status" value="1"/>
</dbReference>
<organism evidence="14 15">
    <name type="scientific">Aliikangiella maris</name>
    <dbReference type="NCBI Taxonomy" id="3162458"/>
    <lineage>
        <taxon>Bacteria</taxon>
        <taxon>Pseudomonadati</taxon>
        <taxon>Pseudomonadota</taxon>
        <taxon>Gammaproteobacteria</taxon>
        <taxon>Oceanospirillales</taxon>
        <taxon>Pleioneaceae</taxon>
        <taxon>Aliikangiella</taxon>
    </lineage>
</organism>
<keyword evidence="12" id="KW-1133">Transmembrane helix</keyword>
<evidence type="ECO:0000256" key="8">
    <source>
        <dbReference type="ARBA" id="ARBA00023136"/>
    </source>
</evidence>